<dbReference type="EMBL" id="JAWJZY010000002">
    <property type="protein sequence ID" value="MEE8658835.1"/>
    <property type="molecule type" value="Genomic_DNA"/>
</dbReference>
<gene>
    <name evidence="1" type="ORF">DOFOFD_01425</name>
    <name evidence="2" type="ORF">DOFOFD_07405</name>
</gene>
<dbReference type="Proteomes" id="UP001312908">
    <property type="component" value="Unassembled WGS sequence"/>
</dbReference>
<reference evidence="2 3" key="1">
    <citation type="submission" date="2023-10" db="EMBL/GenBank/DDBJ databases">
        <title>Sorlinia euscelidii gen. nov., sp. nov., an acetic acid bacteria isolated from the gut of Euscelidius variegatus emitter.</title>
        <authorList>
            <person name="Michoud G."/>
            <person name="Marasco R."/>
            <person name="Seferji K."/>
            <person name="Gonella E."/>
            <person name="Garuglieri E."/>
            <person name="Alma A."/>
            <person name="Mapelli F."/>
            <person name="Borin S."/>
            <person name="Daffonchio D."/>
            <person name="Crotti E."/>
        </authorList>
    </citation>
    <scope>NUCLEOTIDE SEQUENCE [LARGE SCALE GENOMIC DNA]</scope>
    <source>
        <strain evidence="2 3">EV16P</strain>
    </source>
</reference>
<dbReference type="RefSeq" id="WP_394818686.1">
    <property type="nucleotide sequence ID" value="NZ_JAWJZY010000001.1"/>
</dbReference>
<comment type="caution">
    <text evidence="2">The sequence shown here is derived from an EMBL/GenBank/DDBJ whole genome shotgun (WGS) entry which is preliminary data.</text>
</comment>
<dbReference type="EMBL" id="JAWJZY010000001">
    <property type="protein sequence ID" value="MEE8657674.1"/>
    <property type="molecule type" value="Genomic_DNA"/>
</dbReference>
<keyword evidence="3" id="KW-1185">Reference proteome</keyword>
<evidence type="ECO:0000313" key="2">
    <source>
        <dbReference type="EMBL" id="MEE8658835.1"/>
    </source>
</evidence>
<accession>A0ABU7U1T7</accession>
<proteinExistence type="predicted"/>
<evidence type="ECO:0000313" key="1">
    <source>
        <dbReference type="EMBL" id="MEE8657674.1"/>
    </source>
</evidence>
<evidence type="ECO:0000313" key="3">
    <source>
        <dbReference type="Proteomes" id="UP001312908"/>
    </source>
</evidence>
<sequence>MALKNDRVIDEKHGALSPQFGFTVAPGHIVYRHAICAVCQDGHIVPAGAKDSASVIVAVAGIARHQQSDRDPGYVDCMKACFALPFDTKPSWTDVGKPVYAIDDETVTLTETGSDGKRLRVGSLAGIEIDGTPFVTVG</sequence>
<organism evidence="2 3">
    <name type="scientific">Sorlinia euscelidii</name>
    <dbReference type="NCBI Taxonomy" id="3081148"/>
    <lineage>
        <taxon>Bacteria</taxon>
        <taxon>Pseudomonadati</taxon>
        <taxon>Pseudomonadota</taxon>
        <taxon>Alphaproteobacteria</taxon>
        <taxon>Acetobacterales</taxon>
        <taxon>Acetobacteraceae</taxon>
        <taxon>Sorlinia</taxon>
    </lineage>
</organism>
<name>A0ABU7U1T7_9PROT</name>
<protein>
    <submittedName>
        <fullName evidence="2">DUF126 domain-containing protein</fullName>
    </submittedName>
</protein>